<comment type="caution">
    <text evidence="7">The sequence shown here is derived from an EMBL/GenBank/DDBJ whole genome shotgun (WGS) entry which is preliminary data.</text>
</comment>
<dbReference type="SUPFAM" id="SSF56112">
    <property type="entry name" value="Protein kinase-like (PK-like)"/>
    <property type="match status" value="1"/>
</dbReference>
<evidence type="ECO:0000256" key="3">
    <source>
        <dbReference type="ARBA" id="ARBA00022741"/>
    </source>
</evidence>
<dbReference type="InterPro" id="IPR050108">
    <property type="entry name" value="CDK"/>
</dbReference>
<reference evidence="7" key="1">
    <citation type="journal article" date="2018" name="DNA Res.">
        <title>Multiple hybrid de novo genome assembly of finger millet, an orphan allotetraploid crop.</title>
        <authorList>
            <person name="Hatakeyama M."/>
            <person name="Aluri S."/>
            <person name="Balachadran M.T."/>
            <person name="Sivarajan S.R."/>
            <person name="Patrignani A."/>
            <person name="Gruter S."/>
            <person name="Poveda L."/>
            <person name="Shimizu-Inatsugi R."/>
            <person name="Baeten J."/>
            <person name="Francoijs K.J."/>
            <person name="Nataraja K.N."/>
            <person name="Reddy Y.A.N."/>
            <person name="Phadnis S."/>
            <person name="Ravikumar R.L."/>
            <person name="Schlapbach R."/>
            <person name="Sreeman S.M."/>
            <person name="Shimizu K.K."/>
        </authorList>
    </citation>
    <scope>NUCLEOTIDE SEQUENCE</scope>
</reference>
<comment type="catalytic activity">
    <reaction evidence="5">
        <text>[DNA-directed RNA polymerase] + ATP = phospho-[DNA-directed RNA polymerase] + ADP + H(+)</text>
        <dbReference type="Rhea" id="RHEA:10216"/>
        <dbReference type="Rhea" id="RHEA-COMP:11321"/>
        <dbReference type="Rhea" id="RHEA-COMP:11322"/>
        <dbReference type="ChEBI" id="CHEBI:15378"/>
        <dbReference type="ChEBI" id="CHEBI:30616"/>
        <dbReference type="ChEBI" id="CHEBI:43176"/>
        <dbReference type="ChEBI" id="CHEBI:68546"/>
        <dbReference type="ChEBI" id="CHEBI:456216"/>
        <dbReference type="EC" id="2.7.11.23"/>
    </reaction>
</comment>
<dbReference type="PANTHER" id="PTHR24056:SF560">
    <property type="entry name" value="CYCLIN-DEPENDENT KINASE C-3"/>
    <property type="match status" value="1"/>
</dbReference>
<dbReference type="EC" id="2.7.11.23" evidence="1"/>
<proteinExistence type="predicted"/>
<dbReference type="PROSITE" id="PS50011">
    <property type="entry name" value="PROTEIN_KINASE_DOM"/>
    <property type="match status" value="1"/>
</dbReference>
<dbReference type="Pfam" id="PF00069">
    <property type="entry name" value="Pkinase"/>
    <property type="match status" value="1"/>
</dbReference>
<dbReference type="GO" id="GO:0000307">
    <property type="term" value="C:cyclin-dependent protein kinase holoenzyme complex"/>
    <property type="evidence" value="ECO:0007669"/>
    <property type="project" value="TreeGrafter"/>
</dbReference>
<dbReference type="GO" id="GO:0032968">
    <property type="term" value="P:positive regulation of transcription elongation by RNA polymerase II"/>
    <property type="evidence" value="ECO:0007669"/>
    <property type="project" value="TreeGrafter"/>
</dbReference>
<dbReference type="InterPro" id="IPR011009">
    <property type="entry name" value="Kinase-like_dom_sf"/>
</dbReference>
<evidence type="ECO:0000313" key="8">
    <source>
        <dbReference type="Proteomes" id="UP001054889"/>
    </source>
</evidence>
<dbReference type="GO" id="GO:0008353">
    <property type="term" value="F:RNA polymerase II CTD heptapeptide repeat kinase activity"/>
    <property type="evidence" value="ECO:0007669"/>
    <property type="project" value="UniProtKB-EC"/>
</dbReference>
<evidence type="ECO:0000256" key="4">
    <source>
        <dbReference type="ARBA" id="ARBA00022840"/>
    </source>
</evidence>
<dbReference type="PANTHER" id="PTHR24056">
    <property type="entry name" value="CELL DIVISION PROTEIN KINASE"/>
    <property type="match status" value="1"/>
</dbReference>
<keyword evidence="4" id="KW-0067">ATP-binding</keyword>
<keyword evidence="3" id="KW-0547">Nucleotide-binding</keyword>
<sequence length="154" mass="16715">MRSEHSLDSPAALSPASCLSQAPAAALVLFMGTCIALLWSSSPATASSHVLSSTSALWPGALVPLVKIPLVLPFCNQGFMKTSSSDDGTAHGTGGSDDHIYRGDIYMVFEYMDHDLKKVLHHSIPSQVKIYMRQLLKGLHYCHINNILHRDIKG</sequence>
<keyword evidence="2" id="KW-0597">Phosphoprotein</keyword>
<evidence type="ECO:0000256" key="1">
    <source>
        <dbReference type="ARBA" id="ARBA00012409"/>
    </source>
</evidence>
<accession>A0AAV5E016</accession>
<dbReference type="GO" id="GO:0005524">
    <property type="term" value="F:ATP binding"/>
    <property type="evidence" value="ECO:0007669"/>
    <property type="project" value="UniProtKB-KW"/>
</dbReference>
<organism evidence="7 8">
    <name type="scientific">Eleusine coracana subsp. coracana</name>
    <dbReference type="NCBI Taxonomy" id="191504"/>
    <lineage>
        <taxon>Eukaryota</taxon>
        <taxon>Viridiplantae</taxon>
        <taxon>Streptophyta</taxon>
        <taxon>Embryophyta</taxon>
        <taxon>Tracheophyta</taxon>
        <taxon>Spermatophyta</taxon>
        <taxon>Magnoliopsida</taxon>
        <taxon>Liliopsida</taxon>
        <taxon>Poales</taxon>
        <taxon>Poaceae</taxon>
        <taxon>PACMAD clade</taxon>
        <taxon>Chloridoideae</taxon>
        <taxon>Cynodonteae</taxon>
        <taxon>Eleusininae</taxon>
        <taxon>Eleusine</taxon>
    </lineage>
</organism>
<evidence type="ECO:0000256" key="5">
    <source>
        <dbReference type="ARBA" id="ARBA00049280"/>
    </source>
</evidence>
<evidence type="ECO:0000256" key="2">
    <source>
        <dbReference type="ARBA" id="ARBA00022553"/>
    </source>
</evidence>
<feature type="domain" description="Protein kinase" evidence="6">
    <location>
        <begin position="1"/>
        <end position="154"/>
    </location>
</feature>
<dbReference type="GO" id="GO:0005634">
    <property type="term" value="C:nucleus"/>
    <property type="evidence" value="ECO:0007669"/>
    <property type="project" value="TreeGrafter"/>
</dbReference>
<protein>
    <recommendedName>
        <fullName evidence="1">[RNA-polymerase]-subunit kinase</fullName>
        <ecNumber evidence="1">2.7.11.23</ecNumber>
    </recommendedName>
</protein>
<dbReference type="InterPro" id="IPR000719">
    <property type="entry name" value="Prot_kinase_dom"/>
</dbReference>
<dbReference type="EMBL" id="BQKI01000072">
    <property type="protein sequence ID" value="GJN16057.1"/>
    <property type="molecule type" value="Genomic_DNA"/>
</dbReference>
<evidence type="ECO:0000313" key="7">
    <source>
        <dbReference type="EMBL" id="GJN16057.1"/>
    </source>
</evidence>
<keyword evidence="8" id="KW-1185">Reference proteome</keyword>
<reference evidence="7" key="2">
    <citation type="submission" date="2021-12" db="EMBL/GenBank/DDBJ databases">
        <title>Resequencing data analysis of finger millet.</title>
        <authorList>
            <person name="Hatakeyama M."/>
            <person name="Aluri S."/>
            <person name="Balachadran M.T."/>
            <person name="Sivarajan S.R."/>
            <person name="Poveda L."/>
            <person name="Shimizu-Inatsugi R."/>
            <person name="Schlapbach R."/>
            <person name="Sreeman S.M."/>
            <person name="Shimizu K.K."/>
        </authorList>
    </citation>
    <scope>NUCLEOTIDE SEQUENCE</scope>
</reference>
<dbReference type="AlphaFoldDB" id="A0AAV5E016"/>
<evidence type="ECO:0000259" key="6">
    <source>
        <dbReference type="PROSITE" id="PS50011"/>
    </source>
</evidence>
<gene>
    <name evidence="7" type="primary">gb03007</name>
    <name evidence="7" type="ORF">PR202_gb03007</name>
</gene>
<dbReference type="Proteomes" id="UP001054889">
    <property type="component" value="Unassembled WGS sequence"/>
</dbReference>
<dbReference type="Gene3D" id="3.30.200.20">
    <property type="entry name" value="Phosphorylase Kinase, domain 1"/>
    <property type="match status" value="1"/>
</dbReference>
<name>A0AAV5E016_ELECO</name>
<dbReference type="Gene3D" id="1.10.510.10">
    <property type="entry name" value="Transferase(Phosphotransferase) domain 1"/>
    <property type="match status" value="1"/>
</dbReference>